<comment type="function">
    <text evidence="8">Sodium-phosphate symporter.</text>
</comment>
<accession>A0A0K0F2G5</accession>
<protein>
    <recommendedName>
        <fullName evidence="8">Phosphate transporter</fullName>
    </recommendedName>
</protein>
<dbReference type="WBParaSite" id="SVE_0299400.1">
    <property type="protein sequence ID" value="SVE_0299400.1"/>
    <property type="gene ID" value="SVE_0299400"/>
</dbReference>
<evidence type="ECO:0000313" key="10">
    <source>
        <dbReference type="WBParaSite" id="SVE_0299400.1"/>
    </source>
</evidence>
<feature type="transmembrane region" description="Helical" evidence="8">
    <location>
        <begin position="199"/>
        <end position="222"/>
    </location>
</feature>
<keyword evidence="6 8" id="KW-1133">Transmembrane helix</keyword>
<evidence type="ECO:0000256" key="4">
    <source>
        <dbReference type="ARBA" id="ARBA00022592"/>
    </source>
</evidence>
<keyword evidence="9" id="KW-1185">Reference proteome</keyword>
<keyword evidence="7 8" id="KW-0472">Membrane</keyword>
<evidence type="ECO:0000256" key="3">
    <source>
        <dbReference type="ARBA" id="ARBA00022448"/>
    </source>
</evidence>
<proteinExistence type="inferred from homology"/>
<evidence type="ECO:0000256" key="6">
    <source>
        <dbReference type="ARBA" id="ARBA00022989"/>
    </source>
</evidence>
<reference evidence="10" key="2">
    <citation type="submission" date="2015-08" db="UniProtKB">
        <authorList>
            <consortium name="WormBaseParasite"/>
        </authorList>
    </citation>
    <scope>IDENTIFICATION</scope>
</reference>
<name>A0A0K0F2G5_STRVS</name>
<dbReference type="GO" id="GO:0035435">
    <property type="term" value="P:phosphate ion transmembrane transport"/>
    <property type="evidence" value="ECO:0007669"/>
    <property type="project" value="TreeGrafter"/>
</dbReference>
<evidence type="ECO:0000256" key="1">
    <source>
        <dbReference type="ARBA" id="ARBA00004141"/>
    </source>
</evidence>
<evidence type="ECO:0000256" key="5">
    <source>
        <dbReference type="ARBA" id="ARBA00022692"/>
    </source>
</evidence>
<feature type="transmembrane region" description="Helical" evidence="8">
    <location>
        <begin position="507"/>
        <end position="528"/>
    </location>
</feature>
<keyword evidence="5 8" id="KW-0812">Transmembrane</keyword>
<sequence length="533" mass="58129">MLPLSIDGSVLLPTSLPLDASNFDQSNYSLFVAFGFVIAFILAFAIGANDTANSFGTSVGSKALTLIQAYILASIFESLGAALLGYKVTDTMRKGVVDVKVYENEPGLLLIGQIGILAGCGIWLLLATIFNAPVSTTHSIVGATLGFSIAFKGFVGINWYKIIKIIISWFISPVLSGLTSLGISYGLKYFYQCFDKPYIAAIKSLPFLLIGTISLNVFAILFEGPELFRINELSGVKILILSCIVGIIGYIVFYFVEKCCLKQMYDDILNGKTILGMNIDKNERDSVLERKTSYGKNTLSTDRTPTDEKISTKKNFSLNHKSCYDIKSNEECCKVNDLKLDDNFKKEEGTIYIPVDKSLEEREEMVMGKVFSILQVLTACFGGFAHGGNDVSNAIAPIVSMFSIWRDGNVHQVDGTPIYLLIFGAVGMCVGLWVLGHRVIYTVGNNLTEITPINGFSIEFGAAGTVLIASKIGIPISSTQCKVGSIMFVGMFDKSSKLDWSLLRSIAISWIVTLPFTGFFSGIVAILLQRLIS</sequence>
<reference evidence="9" key="1">
    <citation type="submission" date="2014-07" db="EMBL/GenBank/DDBJ databases">
        <authorList>
            <person name="Martin A.A"/>
            <person name="De Silva N."/>
        </authorList>
    </citation>
    <scope>NUCLEOTIDE SEQUENCE</scope>
</reference>
<feature type="transmembrane region" description="Helical" evidence="8">
    <location>
        <begin position="108"/>
        <end position="128"/>
    </location>
</feature>
<evidence type="ECO:0000313" key="9">
    <source>
        <dbReference type="Proteomes" id="UP000035680"/>
    </source>
</evidence>
<comment type="similarity">
    <text evidence="2 8">Belongs to the inorganic phosphate transporter (PiT) (TC 2.A.20) family.</text>
</comment>
<dbReference type="AlphaFoldDB" id="A0A0K0F2G5"/>
<keyword evidence="4 8" id="KW-0592">Phosphate transport</keyword>
<evidence type="ECO:0000256" key="7">
    <source>
        <dbReference type="ARBA" id="ARBA00023136"/>
    </source>
</evidence>
<feature type="transmembrane region" description="Helical" evidence="8">
    <location>
        <begin position="166"/>
        <end position="187"/>
    </location>
</feature>
<dbReference type="Proteomes" id="UP000035680">
    <property type="component" value="Unassembled WGS sequence"/>
</dbReference>
<feature type="transmembrane region" description="Helical" evidence="8">
    <location>
        <begin position="69"/>
        <end position="88"/>
    </location>
</feature>
<comment type="subcellular location">
    <subcellularLocation>
        <location evidence="1 8">Membrane</location>
        <topology evidence="1 8">Multi-pass membrane protein</topology>
    </subcellularLocation>
</comment>
<feature type="transmembrane region" description="Helical" evidence="8">
    <location>
        <begin position="234"/>
        <end position="256"/>
    </location>
</feature>
<organism evidence="9 10">
    <name type="scientific">Strongyloides venezuelensis</name>
    <name type="common">Threadworm</name>
    <dbReference type="NCBI Taxonomy" id="75913"/>
    <lineage>
        <taxon>Eukaryota</taxon>
        <taxon>Metazoa</taxon>
        <taxon>Ecdysozoa</taxon>
        <taxon>Nematoda</taxon>
        <taxon>Chromadorea</taxon>
        <taxon>Rhabditida</taxon>
        <taxon>Tylenchina</taxon>
        <taxon>Panagrolaimomorpha</taxon>
        <taxon>Strongyloidoidea</taxon>
        <taxon>Strongyloididae</taxon>
        <taxon>Strongyloides</taxon>
    </lineage>
</organism>
<dbReference type="Pfam" id="PF01384">
    <property type="entry name" value="PHO4"/>
    <property type="match status" value="1"/>
</dbReference>
<dbReference type="STRING" id="75913.A0A0K0F2G5"/>
<dbReference type="PANTHER" id="PTHR11101:SF80">
    <property type="entry name" value="PHOSPHATE TRANSPORTER"/>
    <property type="match status" value="1"/>
</dbReference>
<dbReference type="PANTHER" id="PTHR11101">
    <property type="entry name" value="PHOSPHATE TRANSPORTER"/>
    <property type="match status" value="1"/>
</dbReference>
<keyword evidence="3 8" id="KW-0813">Transport</keyword>
<feature type="transmembrane region" description="Helical" evidence="8">
    <location>
        <begin position="418"/>
        <end position="436"/>
    </location>
</feature>
<feature type="transmembrane region" description="Helical" evidence="8">
    <location>
        <begin position="28"/>
        <end position="48"/>
    </location>
</feature>
<dbReference type="GO" id="GO:0016020">
    <property type="term" value="C:membrane"/>
    <property type="evidence" value="ECO:0007669"/>
    <property type="project" value="UniProtKB-SubCell"/>
</dbReference>
<evidence type="ECO:0000256" key="2">
    <source>
        <dbReference type="ARBA" id="ARBA00009916"/>
    </source>
</evidence>
<evidence type="ECO:0000256" key="8">
    <source>
        <dbReference type="RuleBase" id="RU363058"/>
    </source>
</evidence>
<dbReference type="InterPro" id="IPR001204">
    <property type="entry name" value="Phos_transporter"/>
</dbReference>
<dbReference type="GO" id="GO:0005315">
    <property type="term" value="F:phosphate transmembrane transporter activity"/>
    <property type="evidence" value="ECO:0007669"/>
    <property type="project" value="InterPro"/>
</dbReference>